<dbReference type="Proteomes" id="UP001231124">
    <property type="component" value="Unassembled WGS sequence"/>
</dbReference>
<evidence type="ECO:0000256" key="1">
    <source>
        <dbReference type="SAM" id="SignalP"/>
    </source>
</evidence>
<comment type="caution">
    <text evidence="2">The sequence shown here is derived from an EMBL/GenBank/DDBJ whole genome shotgun (WGS) entry which is preliminary data.</text>
</comment>
<feature type="chain" id="PRO_5045959886" evidence="1">
    <location>
        <begin position="21"/>
        <end position="145"/>
    </location>
</feature>
<gene>
    <name evidence="2" type="ORF">QO012_001308</name>
</gene>
<keyword evidence="3" id="KW-1185">Reference proteome</keyword>
<protein>
    <submittedName>
        <fullName evidence="2">Uncharacterized protein</fullName>
    </submittedName>
</protein>
<accession>A0ABU0HY66</accession>
<dbReference type="RefSeq" id="WP_238201589.1">
    <property type="nucleotide sequence ID" value="NZ_BPQE01000004.1"/>
</dbReference>
<feature type="signal peptide" evidence="1">
    <location>
        <begin position="1"/>
        <end position="20"/>
    </location>
</feature>
<dbReference type="EMBL" id="JAUSVP010000003">
    <property type="protein sequence ID" value="MDQ0446817.1"/>
    <property type="molecule type" value="Genomic_DNA"/>
</dbReference>
<proteinExistence type="predicted"/>
<name>A0ABU0HY66_9HYPH</name>
<sequence length="145" mass="15708">MRKLILAPIVIAMLAGPAGAAPLASPGVINNWPDLRAAFVKCWTVPEGTEGSLVSFAFLLDRDGRLRGPPRIQGRVLKGSQEAQQKFLASAYGTLEHCLPVAISPSFRASMGETLVNLRLVNTPREPSRNLGAWMSIFAEETKPR</sequence>
<evidence type="ECO:0000313" key="3">
    <source>
        <dbReference type="Proteomes" id="UP001231124"/>
    </source>
</evidence>
<reference evidence="2 3" key="1">
    <citation type="submission" date="2023-07" db="EMBL/GenBank/DDBJ databases">
        <title>Genomic Encyclopedia of Type Strains, Phase IV (KMG-IV): sequencing the most valuable type-strain genomes for metagenomic binning, comparative biology and taxonomic classification.</title>
        <authorList>
            <person name="Goeker M."/>
        </authorList>
    </citation>
    <scope>NUCLEOTIDE SEQUENCE [LARGE SCALE GENOMIC DNA]</scope>
    <source>
        <strain evidence="2 3">DSM 19013</strain>
    </source>
</reference>
<keyword evidence="1" id="KW-0732">Signal</keyword>
<evidence type="ECO:0000313" key="2">
    <source>
        <dbReference type="EMBL" id="MDQ0446817.1"/>
    </source>
</evidence>
<organism evidence="2 3">
    <name type="scientific">Methylobacterium aerolatum</name>
    <dbReference type="NCBI Taxonomy" id="418708"/>
    <lineage>
        <taxon>Bacteria</taxon>
        <taxon>Pseudomonadati</taxon>
        <taxon>Pseudomonadota</taxon>
        <taxon>Alphaproteobacteria</taxon>
        <taxon>Hyphomicrobiales</taxon>
        <taxon>Methylobacteriaceae</taxon>
        <taxon>Methylobacterium</taxon>
    </lineage>
</organism>